<dbReference type="OrthoDB" id="9806476at2"/>
<dbReference type="AlphaFoldDB" id="A0A494X515"/>
<proteinExistence type="predicted"/>
<comment type="caution">
    <text evidence="2">The sequence shown here is derived from an EMBL/GenBank/DDBJ whole genome shotgun (WGS) entry which is preliminary data.</text>
</comment>
<dbReference type="Proteomes" id="UP000270342">
    <property type="component" value="Unassembled WGS sequence"/>
</dbReference>
<keyword evidence="3" id="KW-1185">Reference proteome</keyword>
<organism evidence="2 3">
    <name type="scientific">Pararobbsia silviterrae</name>
    <dbReference type="NCBI Taxonomy" id="1792498"/>
    <lineage>
        <taxon>Bacteria</taxon>
        <taxon>Pseudomonadati</taxon>
        <taxon>Pseudomonadota</taxon>
        <taxon>Betaproteobacteria</taxon>
        <taxon>Burkholderiales</taxon>
        <taxon>Burkholderiaceae</taxon>
        <taxon>Pararobbsia</taxon>
    </lineage>
</organism>
<dbReference type="EMBL" id="RBZU01000019">
    <property type="protein sequence ID" value="RKP44771.1"/>
    <property type="molecule type" value="Genomic_DNA"/>
</dbReference>
<accession>A0A494X515</accession>
<dbReference type="Pfam" id="PF11195">
    <property type="entry name" value="Tad2-like"/>
    <property type="match status" value="1"/>
</dbReference>
<protein>
    <submittedName>
        <fullName evidence="2">DUF2829 domain-containing protein</fullName>
    </submittedName>
</protein>
<reference evidence="2 3" key="1">
    <citation type="submission" date="2018-10" db="EMBL/GenBank/DDBJ databases">
        <title>Robbsia sp. DHC34, isolated from soil.</title>
        <authorList>
            <person name="Gao Z.-H."/>
            <person name="Qiu L.-H."/>
        </authorList>
    </citation>
    <scope>NUCLEOTIDE SEQUENCE [LARGE SCALE GENOMIC DNA]</scope>
    <source>
        <strain evidence="2 3">DHC34</strain>
    </source>
</reference>
<sequence>MDIGGAIAALKDGERVARRGWNGKDMWLALSPGVSAVPADKFWARPNRAYAASTESGAADVLPSVTMKTATGEILMGWLASQTDLLANDWFVLEGQ</sequence>
<evidence type="ECO:0000313" key="2">
    <source>
        <dbReference type="EMBL" id="RKP44771.1"/>
    </source>
</evidence>
<feature type="domain" description="Thoeris anti-defense 2-like" evidence="1">
    <location>
        <begin position="1"/>
        <end position="92"/>
    </location>
</feature>
<name>A0A494X515_9BURK</name>
<evidence type="ECO:0000259" key="1">
    <source>
        <dbReference type="Pfam" id="PF11195"/>
    </source>
</evidence>
<evidence type="ECO:0000313" key="3">
    <source>
        <dbReference type="Proteomes" id="UP000270342"/>
    </source>
</evidence>
<gene>
    <name evidence="2" type="ORF">D7S86_27415</name>
</gene>
<dbReference type="InterPro" id="IPR021361">
    <property type="entry name" value="Tad2-like_dom"/>
</dbReference>